<evidence type="ECO:0000313" key="1">
    <source>
        <dbReference type="EMBL" id="MEW9491373.1"/>
    </source>
</evidence>
<dbReference type="Proteomes" id="UP000053480">
    <property type="component" value="Unassembled WGS sequence"/>
</dbReference>
<comment type="caution">
    <text evidence="1">The sequence shown here is derived from an EMBL/GenBank/DDBJ whole genome shotgun (WGS) entry which is preliminary data.</text>
</comment>
<gene>
    <name evidence="1" type="ORF">TQ35_0004110</name>
</gene>
<proteinExistence type="predicted"/>
<organism evidence="1 2">
    <name type="scientific">Candidatus Aramenus sulfurataquae</name>
    <dbReference type="NCBI Taxonomy" id="1326980"/>
    <lineage>
        <taxon>Archaea</taxon>
        <taxon>Thermoproteota</taxon>
        <taxon>Thermoprotei</taxon>
        <taxon>Sulfolobales</taxon>
        <taxon>Sulfolobaceae</taxon>
        <taxon>Candidatus Aramenus</taxon>
    </lineage>
</organism>
<sequence>METMAKRYLEEAVEEVERYGSFSSMYLIVKKLRDEFERLSNVEFREYDFKIDDLLLLSLKGEMCKVKLLVSSFLVHDYLSRKYVVQDGLFYFRWNKRIFVYSPRVESHLLYLVRLGYLEGDKKFKLSKKGKTEADSIMSTLSKEEVKDITSMVENVIRAKKLKDLKRYVKEYLFTTV</sequence>
<accession>A0ACC6TNS4</accession>
<name>A0ACC6TNS4_9CREN</name>
<protein>
    <submittedName>
        <fullName evidence="1">Uncharacterized protein</fullName>
    </submittedName>
</protein>
<evidence type="ECO:0000313" key="2">
    <source>
        <dbReference type="Proteomes" id="UP000053480"/>
    </source>
</evidence>
<reference evidence="1" key="1">
    <citation type="submission" date="2024-07" db="EMBL/GenBank/DDBJ databases">
        <title>Metagenome and Metagenome-Assembled Genomes of Archaea from a hot spring from the geothermal field of Los Azufres, Mexico.</title>
        <authorList>
            <person name="Marin-Paredes R."/>
            <person name="Martinez-Romero E."/>
            <person name="Servin-Garciduenas L.E."/>
        </authorList>
    </citation>
    <scope>NUCLEOTIDE SEQUENCE</scope>
    <source>
        <strain evidence="1">AZ1-454</strain>
    </source>
</reference>
<dbReference type="EMBL" id="JZWS03000004">
    <property type="protein sequence ID" value="MEW9491373.1"/>
    <property type="molecule type" value="Genomic_DNA"/>
</dbReference>